<comment type="caution">
    <text evidence="2">The sequence shown here is derived from an EMBL/GenBank/DDBJ whole genome shotgun (WGS) entry which is preliminary data.</text>
</comment>
<name>A0A7J7KBB0_BUGNE</name>
<dbReference type="SUPFAM" id="SSF47473">
    <property type="entry name" value="EF-hand"/>
    <property type="match status" value="1"/>
</dbReference>
<evidence type="ECO:0008006" key="4">
    <source>
        <dbReference type="Google" id="ProtNLM"/>
    </source>
</evidence>
<organism evidence="2 3">
    <name type="scientific">Bugula neritina</name>
    <name type="common">Brown bryozoan</name>
    <name type="synonym">Sertularia neritina</name>
    <dbReference type="NCBI Taxonomy" id="10212"/>
    <lineage>
        <taxon>Eukaryota</taxon>
        <taxon>Metazoa</taxon>
        <taxon>Spiralia</taxon>
        <taxon>Lophotrochozoa</taxon>
        <taxon>Bryozoa</taxon>
        <taxon>Gymnolaemata</taxon>
        <taxon>Cheilostomatida</taxon>
        <taxon>Flustrina</taxon>
        <taxon>Buguloidea</taxon>
        <taxon>Bugulidae</taxon>
        <taxon>Bugula</taxon>
    </lineage>
</organism>
<gene>
    <name evidence="2" type="ORF">EB796_006187</name>
</gene>
<evidence type="ECO:0000313" key="3">
    <source>
        <dbReference type="Proteomes" id="UP000593567"/>
    </source>
</evidence>
<dbReference type="Proteomes" id="UP000593567">
    <property type="component" value="Unassembled WGS sequence"/>
</dbReference>
<protein>
    <recommendedName>
        <fullName evidence="4">EF-hand domain-containing protein</fullName>
    </recommendedName>
</protein>
<dbReference type="EMBL" id="VXIV02000870">
    <property type="protein sequence ID" value="KAF6035495.1"/>
    <property type="molecule type" value="Genomic_DNA"/>
</dbReference>
<accession>A0A7J7KBB0</accession>
<dbReference type="AlphaFoldDB" id="A0A7J7KBB0"/>
<dbReference type="OrthoDB" id="9974725at2759"/>
<evidence type="ECO:0000313" key="2">
    <source>
        <dbReference type="EMBL" id="KAF6035495.1"/>
    </source>
</evidence>
<dbReference type="InterPro" id="IPR011992">
    <property type="entry name" value="EF-hand-dom_pair"/>
</dbReference>
<dbReference type="InterPro" id="IPR018247">
    <property type="entry name" value="EF_Hand_1_Ca_BS"/>
</dbReference>
<proteinExistence type="predicted"/>
<dbReference type="PROSITE" id="PS00018">
    <property type="entry name" value="EF_HAND_1"/>
    <property type="match status" value="1"/>
</dbReference>
<sequence length="83" mass="9436">MTDPECCIATTALEVCTVQKAFRSSLPEYTPPANLDPMASLSEFQRKKLGYIYHVFYDVNNDGVVDWQDFSCALEVRILNLEL</sequence>
<evidence type="ECO:0000256" key="1">
    <source>
        <dbReference type="ARBA" id="ARBA00022837"/>
    </source>
</evidence>
<dbReference type="Gene3D" id="1.10.238.10">
    <property type="entry name" value="EF-hand"/>
    <property type="match status" value="1"/>
</dbReference>
<keyword evidence="3" id="KW-1185">Reference proteome</keyword>
<keyword evidence="1" id="KW-0106">Calcium</keyword>
<reference evidence="2" key="1">
    <citation type="submission" date="2020-06" db="EMBL/GenBank/DDBJ databases">
        <title>Draft genome of Bugula neritina, a colonial animal packing powerful symbionts and potential medicines.</title>
        <authorList>
            <person name="Rayko M."/>
        </authorList>
    </citation>
    <scope>NUCLEOTIDE SEQUENCE [LARGE SCALE GENOMIC DNA]</scope>
    <source>
        <strain evidence="2">Kwan_BN1</strain>
    </source>
</reference>